<keyword evidence="2" id="KW-1185">Reference proteome</keyword>
<comment type="caution">
    <text evidence="1">The sequence shown here is derived from an EMBL/GenBank/DDBJ whole genome shotgun (WGS) entry which is preliminary data.</text>
</comment>
<reference evidence="1 2" key="1">
    <citation type="journal article" date="2019" name="Int. J. Syst. Evol. Microbiol.">
        <title>The Global Catalogue of Microorganisms (GCM) 10K type strain sequencing project: providing services to taxonomists for standard genome sequencing and annotation.</title>
        <authorList>
            <consortium name="The Broad Institute Genomics Platform"/>
            <consortium name="The Broad Institute Genome Sequencing Center for Infectious Disease"/>
            <person name="Wu L."/>
            <person name="Ma J."/>
        </authorList>
    </citation>
    <scope>NUCLEOTIDE SEQUENCE [LARGE SCALE GENOMIC DNA]</scope>
    <source>
        <strain evidence="1 2">JCM 11445</strain>
    </source>
</reference>
<evidence type="ECO:0000313" key="1">
    <source>
        <dbReference type="EMBL" id="GAA1001323.1"/>
    </source>
</evidence>
<organism evidence="1 2">
    <name type="scientific">Streptomyces rhizosphaericus</name>
    <dbReference type="NCBI Taxonomy" id="114699"/>
    <lineage>
        <taxon>Bacteria</taxon>
        <taxon>Bacillati</taxon>
        <taxon>Actinomycetota</taxon>
        <taxon>Actinomycetes</taxon>
        <taxon>Kitasatosporales</taxon>
        <taxon>Streptomycetaceae</taxon>
        <taxon>Streptomyces</taxon>
        <taxon>Streptomyces violaceusniger group</taxon>
    </lineage>
</organism>
<gene>
    <name evidence="1" type="ORF">GCM10009576_092370</name>
</gene>
<proteinExistence type="predicted"/>
<protein>
    <submittedName>
        <fullName evidence="1">Uncharacterized protein</fullName>
    </submittedName>
</protein>
<name>A0ABN1SPZ6_9ACTN</name>
<dbReference type="EMBL" id="BAAAIE010000122">
    <property type="protein sequence ID" value="GAA1001323.1"/>
    <property type="molecule type" value="Genomic_DNA"/>
</dbReference>
<evidence type="ECO:0000313" key="2">
    <source>
        <dbReference type="Proteomes" id="UP001500033"/>
    </source>
</evidence>
<sequence length="54" mass="5800">MKPVAPALLWRAEDESWIALGFEVVEGKRADFGPGSRDLPAAVDAFNRISALGT</sequence>
<accession>A0ABN1SPZ6</accession>
<dbReference type="Proteomes" id="UP001500033">
    <property type="component" value="Unassembled WGS sequence"/>
</dbReference>